<sequence length="484" mass="49335">MPVSVGPAGRSYAIVSNSFTNAASGTVISPSDGNAAHTDLATGINTALTYAPIDGQRRMMGIQAHTATPPGSPADGQVWLVATGGTGVFAGKDKKYAAFAAASWTFFDPLPGDKAIVVSTRQSFLYDAAGVWQPGNALAGANSDITSLAGLTTALSVGQGGTGGNTQATARTGLGAAASGANGDITALGGLTTALSIAQGGTGATTAAGIRTALSLPAATTVGLLARYTGTAGQQGQSQISEDGSGNVGVVTAAPDGRFTVNAGSAALTSLSVLNPTGFQLATYHYLTTGGASVVRRPLSGVLHKVGSNDFSNYQGTYTIQTTVPGGAMADRLSIDPSGHITPGADNTQNFGSASFRLKELFAGTSIINTSDAAEKKALGPADDDLLRAALDTEMVAYQWLAAIELKGEDAARIHFGPTAQGFRDACLARGVDPTRIAAYCEDEVTEDGTTFIRHGLRLDQFDRLLNHARWLVYRGELAYAPPA</sequence>
<evidence type="ECO:0000259" key="1">
    <source>
        <dbReference type="PROSITE" id="PS51688"/>
    </source>
</evidence>
<dbReference type="EMBL" id="CP039690">
    <property type="protein sequence ID" value="QCI67532.1"/>
    <property type="molecule type" value="Genomic_DNA"/>
</dbReference>
<dbReference type="Gene3D" id="1.20.5.1240">
    <property type="entry name" value="Endo-n-acetylneuraminidase"/>
    <property type="match status" value="1"/>
</dbReference>
<dbReference type="Gene3D" id="4.10.1090.10">
    <property type="entry name" value="Endosialidase, domain 4"/>
    <property type="match status" value="1"/>
</dbReference>
<proteinExistence type="predicted"/>
<dbReference type="Pfam" id="PF13884">
    <property type="entry name" value="Peptidase_S74"/>
    <property type="match status" value="1"/>
</dbReference>
<dbReference type="RefSeq" id="WP_136962962.1">
    <property type="nucleotide sequence ID" value="NZ_CP039690.1"/>
</dbReference>
<dbReference type="AlphaFoldDB" id="A0A4D7BI48"/>
<dbReference type="InterPro" id="IPR021251">
    <property type="entry name" value="DUF2793"/>
</dbReference>
<dbReference type="InterPro" id="IPR030392">
    <property type="entry name" value="S74_ICA"/>
</dbReference>
<gene>
    <name evidence="2" type="ORF">E8M01_26890</name>
</gene>
<protein>
    <submittedName>
        <fullName evidence="2">DUF2793 domain-containing protein</fullName>
    </submittedName>
</protein>
<dbReference type="Pfam" id="PF10983">
    <property type="entry name" value="DUF2793"/>
    <property type="match status" value="1"/>
</dbReference>
<accession>A0A4D7BI48</accession>
<dbReference type="InterPro" id="IPR044914">
    <property type="entry name" value="Endosialidase_C_dom_sf"/>
</dbReference>
<dbReference type="PROSITE" id="PS51688">
    <property type="entry name" value="ICA"/>
    <property type="match status" value="1"/>
</dbReference>
<reference evidence="2 3" key="1">
    <citation type="submission" date="2019-04" db="EMBL/GenBank/DDBJ databases">
        <title>Phreatobacter aquaticus sp. nov.</title>
        <authorList>
            <person name="Choi A."/>
        </authorList>
    </citation>
    <scope>NUCLEOTIDE SEQUENCE [LARGE SCALE GENOMIC DNA]</scope>
    <source>
        <strain evidence="2 3">KCTC 52518</strain>
    </source>
</reference>
<evidence type="ECO:0000313" key="2">
    <source>
        <dbReference type="EMBL" id="QCI67532.1"/>
    </source>
</evidence>
<evidence type="ECO:0000313" key="3">
    <source>
        <dbReference type="Proteomes" id="UP000298781"/>
    </source>
</evidence>
<feature type="domain" description="Peptidase S74" evidence="1">
    <location>
        <begin position="371"/>
        <end position="484"/>
    </location>
</feature>
<dbReference type="KEGG" id="pstg:E8M01_26890"/>
<dbReference type="Proteomes" id="UP000298781">
    <property type="component" value="Chromosome"/>
</dbReference>
<dbReference type="OrthoDB" id="564699at2"/>
<name>A0A4D7BI48_9HYPH</name>
<keyword evidence="3" id="KW-1185">Reference proteome</keyword>
<organism evidence="2 3">
    <name type="scientific">Phreatobacter stygius</name>
    <dbReference type="NCBI Taxonomy" id="1940610"/>
    <lineage>
        <taxon>Bacteria</taxon>
        <taxon>Pseudomonadati</taxon>
        <taxon>Pseudomonadota</taxon>
        <taxon>Alphaproteobacteria</taxon>
        <taxon>Hyphomicrobiales</taxon>
        <taxon>Phreatobacteraceae</taxon>
        <taxon>Phreatobacter</taxon>
    </lineage>
</organism>